<dbReference type="Proteomes" id="UP000322025">
    <property type="component" value="Unassembled WGS sequence"/>
</dbReference>
<sequence>MKAGYEKPTVEFDEYELNTAIAAGCQTKVSLGPGDDTHPVCEEYEPDFGPQTYARSLPLNFYEDSCTCYLSAGVGTLMIS</sequence>
<dbReference type="AlphaFoldDB" id="A0A5M9I0C6"/>
<reference evidence="1" key="1">
    <citation type="submission" date="2019-07" db="EMBL/GenBank/DDBJ databases">
        <authorList>
            <person name="Wongkuna S."/>
            <person name="Scaria J."/>
        </authorList>
    </citation>
    <scope>NUCLEOTIDE SEQUENCE [LARGE SCALE GENOMIC DNA]</scope>
    <source>
        <strain evidence="1">SW178</strain>
    </source>
</reference>
<keyword evidence="2" id="KW-1185">Reference proteome</keyword>
<dbReference type="OrthoDB" id="2087969at2"/>
<accession>A0A5M9I0C6</accession>
<dbReference type="RefSeq" id="WP_150311025.1">
    <property type="nucleotide sequence ID" value="NZ_VMSO01000011.1"/>
</dbReference>
<proteinExistence type="predicted"/>
<organism evidence="1 2">
    <name type="scientific">Mediterraneibacter catenae</name>
    <dbReference type="NCBI Taxonomy" id="2594882"/>
    <lineage>
        <taxon>Bacteria</taxon>
        <taxon>Bacillati</taxon>
        <taxon>Bacillota</taxon>
        <taxon>Clostridia</taxon>
        <taxon>Lachnospirales</taxon>
        <taxon>Lachnospiraceae</taxon>
        <taxon>Mediterraneibacter</taxon>
    </lineage>
</organism>
<evidence type="ECO:0000313" key="1">
    <source>
        <dbReference type="EMBL" id="KAA8501199.1"/>
    </source>
</evidence>
<comment type="caution">
    <text evidence="1">The sequence shown here is derived from an EMBL/GenBank/DDBJ whole genome shotgun (WGS) entry which is preliminary data.</text>
</comment>
<protein>
    <submittedName>
        <fullName evidence="1">Uncharacterized protein</fullName>
    </submittedName>
</protein>
<dbReference type="EMBL" id="VMSO01000011">
    <property type="protein sequence ID" value="KAA8501199.1"/>
    <property type="molecule type" value="Genomic_DNA"/>
</dbReference>
<gene>
    <name evidence="1" type="ORF">FNY66_09845</name>
</gene>
<name>A0A5M9I0C6_9FIRM</name>
<evidence type="ECO:0000313" key="2">
    <source>
        <dbReference type="Proteomes" id="UP000322025"/>
    </source>
</evidence>